<feature type="region of interest" description="Disordered" evidence="1">
    <location>
        <begin position="59"/>
        <end position="87"/>
    </location>
</feature>
<dbReference type="Proteomes" id="UP000248349">
    <property type="component" value="Unassembled WGS sequence"/>
</dbReference>
<dbReference type="RefSeq" id="XP_025433150.1">
    <property type="nucleotide sequence ID" value="XM_025577276.1"/>
</dbReference>
<protein>
    <submittedName>
        <fullName evidence="2">Uncharacterized protein</fullName>
    </submittedName>
</protein>
<feature type="compositionally biased region" description="Acidic residues" evidence="1">
    <location>
        <begin position="61"/>
        <end position="73"/>
    </location>
</feature>
<proteinExistence type="predicted"/>
<sequence>MCAPLFPILVEHQDDLDLDEAIRQGGGPINRVSPALQTHRIGTTLPVFFRTYQGDRYTWTESDDDDDEDDNHYDDEHDTNNDPEADITATTTTEIAIPLSTTSTATTTTAIAKIATPTSKMKTLMGNPLRIVRLTIFDLILAFSAYWHCAGSPSRT</sequence>
<dbReference type="GeneID" id="37078505"/>
<dbReference type="EMBL" id="KZ821225">
    <property type="protein sequence ID" value="PYH47168.1"/>
    <property type="molecule type" value="Genomic_DNA"/>
</dbReference>
<reference evidence="2 3" key="1">
    <citation type="submission" date="2016-12" db="EMBL/GenBank/DDBJ databases">
        <title>The genomes of Aspergillus section Nigri reveals drivers in fungal speciation.</title>
        <authorList>
            <consortium name="DOE Joint Genome Institute"/>
            <person name="Vesth T.C."/>
            <person name="Nybo J."/>
            <person name="Theobald S."/>
            <person name="Brandl J."/>
            <person name="Frisvad J.C."/>
            <person name="Nielsen K.F."/>
            <person name="Lyhne E.K."/>
            <person name="Kogle M.E."/>
            <person name="Kuo A."/>
            <person name="Riley R."/>
            <person name="Clum A."/>
            <person name="Nolan M."/>
            <person name="Lipzen A."/>
            <person name="Salamov A."/>
            <person name="Henrissat B."/>
            <person name="Wiebenga A."/>
            <person name="De Vries R.P."/>
            <person name="Grigoriev I.V."/>
            <person name="Mortensen U.H."/>
            <person name="Andersen M.R."/>
            <person name="Baker S.E."/>
        </authorList>
    </citation>
    <scope>NUCLEOTIDE SEQUENCE [LARGE SCALE GENOMIC DNA]</scope>
    <source>
        <strain evidence="2 3">JOP 1030-1</strain>
    </source>
</reference>
<evidence type="ECO:0000313" key="2">
    <source>
        <dbReference type="EMBL" id="PYH47168.1"/>
    </source>
</evidence>
<organism evidence="2 3">
    <name type="scientific">Aspergillus saccharolyticus JOP 1030-1</name>
    <dbReference type="NCBI Taxonomy" id="1450539"/>
    <lineage>
        <taxon>Eukaryota</taxon>
        <taxon>Fungi</taxon>
        <taxon>Dikarya</taxon>
        <taxon>Ascomycota</taxon>
        <taxon>Pezizomycotina</taxon>
        <taxon>Eurotiomycetes</taxon>
        <taxon>Eurotiomycetidae</taxon>
        <taxon>Eurotiales</taxon>
        <taxon>Aspergillaceae</taxon>
        <taxon>Aspergillus</taxon>
        <taxon>Aspergillus subgen. Circumdati</taxon>
    </lineage>
</organism>
<keyword evidence="3" id="KW-1185">Reference proteome</keyword>
<evidence type="ECO:0000313" key="3">
    <source>
        <dbReference type="Proteomes" id="UP000248349"/>
    </source>
</evidence>
<evidence type="ECO:0000256" key="1">
    <source>
        <dbReference type="SAM" id="MobiDB-lite"/>
    </source>
</evidence>
<gene>
    <name evidence="2" type="ORF">BP01DRAFT_381009</name>
</gene>
<dbReference type="AlphaFoldDB" id="A0A319A4V9"/>
<dbReference type="OrthoDB" id="10656622at2759"/>
<name>A0A319A4V9_9EURO</name>
<accession>A0A319A4V9</accession>